<dbReference type="InterPro" id="IPR018973">
    <property type="entry name" value="MZB"/>
</dbReference>
<evidence type="ECO:0008006" key="7">
    <source>
        <dbReference type="Google" id="ProtNLM"/>
    </source>
</evidence>
<evidence type="ECO:0000259" key="4">
    <source>
        <dbReference type="PROSITE" id="PS51194"/>
    </source>
</evidence>
<gene>
    <name evidence="5" type="ORF">HDA43_004353</name>
</gene>
<dbReference type="GO" id="GO:0003676">
    <property type="term" value="F:nucleic acid binding"/>
    <property type="evidence" value="ECO:0007669"/>
    <property type="project" value="InterPro"/>
</dbReference>
<evidence type="ECO:0000259" key="3">
    <source>
        <dbReference type="PROSITE" id="PS51192"/>
    </source>
</evidence>
<dbReference type="InterPro" id="IPR011545">
    <property type="entry name" value="DEAD/DEAH_box_helicase_dom"/>
</dbReference>
<keyword evidence="6" id="KW-1185">Reference proteome</keyword>
<evidence type="ECO:0000313" key="5">
    <source>
        <dbReference type="EMBL" id="NYF42152.1"/>
    </source>
</evidence>
<dbReference type="Pfam" id="PF00271">
    <property type="entry name" value="Helicase_C"/>
    <property type="match status" value="1"/>
</dbReference>
<dbReference type="SMART" id="SM00487">
    <property type="entry name" value="DEXDc"/>
    <property type="match status" value="1"/>
</dbReference>
<dbReference type="CDD" id="cd17923">
    <property type="entry name" value="DEXHc_Hrq1-like"/>
    <property type="match status" value="1"/>
</dbReference>
<dbReference type="Proteomes" id="UP000576393">
    <property type="component" value="Unassembled WGS sequence"/>
</dbReference>
<keyword evidence="2" id="KW-0067">ATP-binding</keyword>
<dbReference type="Gene3D" id="3.40.50.300">
    <property type="entry name" value="P-loop containing nucleotide triphosphate hydrolases"/>
    <property type="match status" value="2"/>
</dbReference>
<evidence type="ECO:0000256" key="1">
    <source>
        <dbReference type="ARBA" id="ARBA00022741"/>
    </source>
</evidence>
<dbReference type="RefSeq" id="WP_179824514.1">
    <property type="nucleotide sequence ID" value="NZ_JACCCO010000002.1"/>
</dbReference>
<protein>
    <recommendedName>
        <fullName evidence="7">DEAD/DEAH box helicase</fullName>
    </recommendedName>
</protein>
<dbReference type="GO" id="GO:0006289">
    <property type="term" value="P:nucleotide-excision repair"/>
    <property type="evidence" value="ECO:0007669"/>
    <property type="project" value="TreeGrafter"/>
</dbReference>
<accession>A0A852UXK1</accession>
<keyword evidence="1" id="KW-0547">Nucleotide-binding</keyword>
<dbReference type="GO" id="GO:0005524">
    <property type="term" value="F:ATP binding"/>
    <property type="evidence" value="ECO:0007669"/>
    <property type="project" value="UniProtKB-KW"/>
</dbReference>
<dbReference type="GO" id="GO:0043138">
    <property type="term" value="F:3'-5' DNA helicase activity"/>
    <property type="evidence" value="ECO:0007669"/>
    <property type="project" value="TreeGrafter"/>
</dbReference>
<dbReference type="SMART" id="SM00490">
    <property type="entry name" value="HELICc"/>
    <property type="match status" value="1"/>
</dbReference>
<dbReference type="EMBL" id="JACCCO010000002">
    <property type="protein sequence ID" value="NYF42152.1"/>
    <property type="molecule type" value="Genomic_DNA"/>
</dbReference>
<proteinExistence type="predicted"/>
<evidence type="ECO:0000256" key="2">
    <source>
        <dbReference type="ARBA" id="ARBA00022840"/>
    </source>
</evidence>
<dbReference type="GO" id="GO:0036297">
    <property type="term" value="P:interstrand cross-link repair"/>
    <property type="evidence" value="ECO:0007669"/>
    <property type="project" value="TreeGrafter"/>
</dbReference>
<dbReference type="InterPro" id="IPR014001">
    <property type="entry name" value="Helicase_ATP-bd"/>
</dbReference>
<evidence type="ECO:0000313" key="6">
    <source>
        <dbReference type="Proteomes" id="UP000576393"/>
    </source>
</evidence>
<dbReference type="Pfam" id="PF09369">
    <property type="entry name" value="MZB"/>
    <property type="match status" value="1"/>
</dbReference>
<dbReference type="Pfam" id="PF00270">
    <property type="entry name" value="DEAD"/>
    <property type="match status" value="1"/>
</dbReference>
<feature type="domain" description="Helicase ATP-binding" evidence="3">
    <location>
        <begin position="100"/>
        <end position="309"/>
    </location>
</feature>
<dbReference type="PANTHER" id="PTHR47957">
    <property type="entry name" value="ATP-DEPENDENT HELICASE HRQ1"/>
    <property type="match status" value="1"/>
</dbReference>
<dbReference type="InterPro" id="IPR001650">
    <property type="entry name" value="Helicase_C-like"/>
</dbReference>
<dbReference type="SUPFAM" id="SSF52540">
    <property type="entry name" value="P-loop containing nucleoside triphosphate hydrolases"/>
    <property type="match status" value="2"/>
</dbReference>
<sequence length="1553" mass="170286">MSHTLDPLGTSDLIIASYRRYLRSLLPVREPRIAEALAAEISRSPMLTKGPLLEATPPYATGATPEGLIAEGVLDPAFRVLAGTKLPLDRPLYRHQENALRKAVQGRNLVVATGTGSGKTESFLLPILNSLLAEHSRGGLGPGVRALLLYPMNALANDQLKRLRELLGHVPQITFGRYTGDTPESARVGADTFESLNPDEPRLPNELLSREEMRATPPHLLLTNYAMLEYLLLRPADLELFEGQGWRFVALDEAHVYDGAKAAELAMLLRRLHDRVAPGQALQCIATSATVGDDPAAVTGFATKLFNVPFEWEPGDASRQDLVRATRVRMPAEPFWGPLPAEAYRELAGAGDPGTDLLRLAKEHGFAADDPGTALAHERGMAELRTRLAAGPELFGELAGLLFDPHERPGTALAALVAVGSKVRDAAGSPVLSARYHLFARATEGAFTCLTEAGPHVSLGRREVCDSCRGAVFEFGACKRCGAVHLLGAVRPGDDGYVFAPRIKKDERRVWLLLGDSPVVADEDDEDMEGATRVTGEDAFLCAACGGLHSSPRLLCGRKGCASTTLWPVRRLNTHQDSPSGCVSCGARGTGMVRRFESGNDAAVAVLASALYQALPPAADDLADQPGEGRKLLSFSDSRQAAAFFAPYLESSYSGIQHRRLILEGLAAATRDDEAAGVADLTYHVAKAADRAHVFTRRMSRQQREREAALWIMRELVALDDRQSLEGLGLLRVDLDRDRRWTVPPVLRSLGLSAEEGWALLSELLRSLRQQGVVTMPEEVDPRDEAFDPRRGPIYVREDGSEPPRKVLSWLPTRGMNRRLDYVTRVLERLGAPADPKEVLRGCWKLITAQRDGWLATDTVRGLGMVRQVDHTWLRLAPADPDRPLHRCDLCRRVTAVSVREVCPTMGCRGALRPFSVPPTAEDDNHYRAMYRSMTPVPLVAREHTAQWTSLEAADIQQRFLRGEVNVLSCSTTFELGVDVGELQSVVLRNMPPTTANYVQRAGRAGRRTDSAALVVTYAQRRSHDLSRYQDPVSMIAGEVRAPYVPLGNERIDRRHAHSIALSAFFRHARRTTGETWATAGEFFLPQAGTVAASRVRSFLSPVPRDVMESLLRVLPPEVQREIGVNDGAWVDRLGELLEEVRAQLAYDVEIFEERRRQAYEARQDHLVARYAKTVNTLTRRNLLGYLANRNVLPKYGFPVDTVELRTSYSGEAVGAKLELTRDLSAAIYEYAPGSEVVAGGLLWRSGGVYRLPDRELFGKHYLVCEHCQHYRESDEPLDPVCPSCSTVARHASRQYYMPEFGFVADTKPSKTTTTPPKRSWNGATHVLSLAAEVEETTWKAPNGGTLWGRAGSRGRLIALSEGPTGGGYLICDWCGAGMPLNTRAAKTHTHLLRGSECSGPLRRRSLAHPYETDLFELVFDRLAMPLAAGPAHWRSTLYALLEGAAERLELSRDDLGGTLYAQPGGETGLVMFDAVPGGAGSVLRIARSLDDVVEAAHARVSDCDCGEETSCYGCLRSFGNQAYHEDLSRAAAIQALRPLVTGGRLVAAERWP</sequence>
<dbReference type="PROSITE" id="PS51194">
    <property type="entry name" value="HELICASE_CTER"/>
    <property type="match status" value="1"/>
</dbReference>
<name>A0A852UXK1_9ACTN</name>
<organism evidence="5 6">
    <name type="scientific">Streptosporangium sandarakinum</name>
    <dbReference type="NCBI Taxonomy" id="1260955"/>
    <lineage>
        <taxon>Bacteria</taxon>
        <taxon>Bacillati</taxon>
        <taxon>Actinomycetota</taxon>
        <taxon>Actinomycetes</taxon>
        <taxon>Streptosporangiales</taxon>
        <taxon>Streptosporangiaceae</taxon>
        <taxon>Streptosporangium</taxon>
    </lineage>
</organism>
<comment type="caution">
    <text evidence="5">The sequence shown here is derived from an EMBL/GenBank/DDBJ whole genome shotgun (WGS) entry which is preliminary data.</text>
</comment>
<reference evidence="5 6" key="1">
    <citation type="submission" date="2020-07" db="EMBL/GenBank/DDBJ databases">
        <title>Sequencing the genomes of 1000 actinobacteria strains.</title>
        <authorList>
            <person name="Klenk H.-P."/>
        </authorList>
    </citation>
    <scope>NUCLEOTIDE SEQUENCE [LARGE SCALE GENOMIC DNA]</scope>
    <source>
        <strain evidence="5 6">DSM 45763</strain>
    </source>
</reference>
<dbReference type="PANTHER" id="PTHR47957:SF3">
    <property type="entry name" value="ATP-DEPENDENT HELICASE HRQ1"/>
    <property type="match status" value="1"/>
</dbReference>
<feature type="domain" description="Helicase C-terminal" evidence="4">
    <location>
        <begin position="898"/>
        <end position="1053"/>
    </location>
</feature>
<dbReference type="PROSITE" id="PS51192">
    <property type="entry name" value="HELICASE_ATP_BIND_1"/>
    <property type="match status" value="1"/>
</dbReference>
<dbReference type="InterPro" id="IPR027417">
    <property type="entry name" value="P-loop_NTPase"/>
</dbReference>